<organism evidence="11 12">
    <name type="scientific">Rhizobium halophytocola</name>
    <dbReference type="NCBI Taxonomy" id="735519"/>
    <lineage>
        <taxon>Bacteria</taxon>
        <taxon>Pseudomonadati</taxon>
        <taxon>Pseudomonadota</taxon>
        <taxon>Alphaproteobacteria</taxon>
        <taxon>Hyphomicrobiales</taxon>
        <taxon>Rhizobiaceae</taxon>
        <taxon>Rhizobium/Agrobacterium group</taxon>
        <taxon>Rhizobium</taxon>
    </lineage>
</organism>
<feature type="transmembrane region" description="Helical" evidence="9">
    <location>
        <begin position="164"/>
        <end position="182"/>
    </location>
</feature>
<accession>A0ABS4E4X4</accession>
<dbReference type="RefSeq" id="WP_209948298.1">
    <property type="nucleotide sequence ID" value="NZ_JAGGJU010000014.1"/>
</dbReference>
<dbReference type="InterPro" id="IPR055348">
    <property type="entry name" value="DctQ"/>
</dbReference>
<dbReference type="PANTHER" id="PTHR35011">
    <property type="entry name" value="2,3-DIKETO-L-GULONATE TRAP TRANSPORTER SMALL PERMEASE PROTEIN YIAM"/>
    <property type="match status" value="1"/>
</dbReference>
<evidence type="ECO:0000256" key="9">
    <source>
        <dbReference type="RuleBase" id="RU369079"/>
    </source>
</evidence>
<evidence type="ECO:0000256" key="4">
    <source>
        <dbReference type="ARBA" id="ARBA00022519"/>
    </source>
</evidence>
<feature type="transmembrane region" description="Helical" evidence="9">
    <location>
        <begin position="39"/>
        <end position="58"/>
    </location>
</feature>
<evidence type="ECO:0000256" key="8">
    <source>
        <dbReference type="ARBA" id="ARBA00038436"/>
    </source>
</evidence>
<gene>
    <name evidence="11" type="ORF">J2Z17_004432</name>
</gene>
<evidence type="ECO:0000256" key="7">
    <source>
        <dbReference type="ARBA" id="ARBA00023136"/>
    </source>
</evidence>
<evidence type="ECO:0000313" key="11">
    <source>
        <dbReference type="EMBL" id="MBP1852973.1"/>
    </source>
</evidence>
<keyword evidence="5 9" id="KW-0812">Transmembrane</keyword>
<sequence>MPGGGDLVASAVSLSKEAAVTASTPVLFLSKLVAHAETVARYAVYASGALTIGSVLLISYDVITRKLFGWSIGGSDEISSYVFAISTSWSLAFATLQRAHVRVDLLYQRLPVRLSAVLDWLALVMLGVFMAYLTFYAYDVVASSVSQNSHANTPLGTPLAIPQGLWFAGLVFMCIVLALMLLRASVALVTGDIDVVKAMTGIRSAKEEADEEAAAGERLIAGERK</sequence>
<evidence type="ECO:0000256" key="6">
    <source>
        <dbReference type="ARBA" id="ARBA00022989"/>
    </source>
</evidence>
<comment type="function">
    <text evidence="9">Part of the tripartite ATP-independent periplasmic (TRAP) transport system.</text>
</comment>
<evidence type="ECO:0000256" key="1">
    <source>
        <dbReference type="ARBA" id="ARBA00004429"/>
    </source>
</evidence>
<evidence type="ECO:0000256" key="3">
    <source>
        <dbReference type="ARBA" id="ARBA00022475"/>
    </source>
</evidence>
<comment type="caution">
    <text evidence="11">The sequence shown here is derived from an EMBL/GenBank/DDBJ whole genome shotgun (WGS) entry which is preliminary data.</text>
</comment>
<protein>
    <recommendedName>
        <fullName evidence="9">TRAP transporter small permease protein</fullName>
    </recommendedName>
</protein>
<proteinExistence type="inferred from homology"/>
<reference evidence="11 12" key="1">
    <citation type="submission" date="2021-03" db="EMBL/GenBank/DDBJ databases">
        <title>Genomic Encyclopedia of Type Strains, Phase IV (KMG-IV): sequencing the most valuable type-strain genomes for metagenomic binning, comparative biology and taxonomic classification.</title>
        <authorList>
            <person name="Goeker M."/>
        </authorList>
    </citation>
    <scope>NUCLEOTIDE SEQUENCE [LARGE SCALE GENOMIC DNA]</scope>
    <source>
        <strain evidence="11 12">DSM 21600</strain>
    </source>
</reference>
<keyword evidence="4 9" id="KW-0997">Cell inner membrane</keyword>
<comment type="subunit">
    <text evidence="9">The complex comprises the extracytoplasmic solute receptor protein and the two transmembrane proteins.</text>
</comment>
<keyword evidence="6 9" id="KW-1133">Transmembrane helix</keyword>
<comment type="similarity">
    <text evidence="8 9">Belongs to the TRAP transporter small permease family.</text>
</comment>
<comment type="caution">
    <text evidence="9">Lacks conserved residue(s) required for the propagation of feature annotation.</text>
</comment>
<dbReference type="InterPro" id="IPR007387">
    <property type="entry name" value="TRAP_DctQ"/>
</dbReference>
<dbReference type="EMBL" id="JAGGJU010000014">
    <property type="protein sequence ID" value="MBP1852973.1"/>
    <property type="molecule type" value="Genomic_DNA"/>
</dbReference>
<evidence type="ECO:0000259" key="10">
    <source>
        <dbReference type="Pfam" id="PF04290"/>
    </source>
</evidence>
<evidence type="ECO:0000256" key="2">
    <source>
        <dbReference type="ARBA" id="ARBA00022448"/>
    </source>
</evidence>
<keyword evidence="12" id="KW-1185">Reference proteome</keyword>
<dbReference type="PANTHER" id="PTHR35011:SF10">
    <property type="entry name" value="TRAP TRANSPORTER SMALL PERMEASE PROTEIN"/>
    <property type="match status" value="1"/>
</dbReference>
<dbReference type="Proteomes" id="UP000759443">
    <property type="component" value="Unassembled WGS sequence"/>
</dbReference>
<feature type="transmembrane region" description="Helical" evidence="9">
    <location>
        <begin position="117"/>
        <end position="138"/>
    </location>
</feature>
<comment type="subcellular location">
    <subcellularLocation>
        <location evidence="1 9">Cell inner membrane</location>
        <topology evidence="1 9">Multi-pass membrane protein</topology>
    </subcellularLocation>
</comment>
<keyword evidence="3" id="KW-1003">Cell membrane</keyword>
<name>A0ABS4E4X4_9HYPH</name>
<evidence type="ECO:0000313" key="12">
    <source>
        <dbReference type="Proteomes" id="UP000759443"/>
    </source>
</evidence>
<dbReference type="Pfam" id="PF04290">
    <property type="entry name" value="DctQ"/>
    <property type="match status" value="1"/>
</dbReference>
<feature type="domain" description="Tripartite ATP-independent periplasmic transporters DctQ component" evidence="10">
    <location>
        <begin position="55"/>
        <end position="184"/>
    </location>
</feature>
<keyword evidence="7 9" id="KW-0472">Membrane</keyword>
<evidence type="ECO:0000256" key="5">
    <source>
        <dbReference type="ARBA" id="ARBA00022692"/>
    </source>
</evidence>
<keyword evidence="2 9" id="KW-0813">Transport</keyword>